<dbReference type="InterPro" id="IPR025714">
    <property type="entry name" value="Methyltranfer_dom"/>
</dbReference>
<dbReference type="AlphaFoldDB" id="W4EZL4"/>
<dbReference type="CDD" id="cd02440">
    <property type="entry name" value="AdoMet_MTases"/>
    <property type="match status" value="1"/>
</dbReference>
<name>W4EZL4_9BACL</name>
<dbReference type="SUPFAM" id="SSF53335">
    <property type="entry name" value="S-adenosyl-L-methionine-dependent methyltransferases"/>
    <property type="match status" value="1"/>
</dbReference>
<dbReference type="InterPro" id="IPR029063">
    <property type="entry name" value="SAM-dependent_MTases_sf"/>
</dbReference>
<dbReference type="Pfam" id="PF13847">
    <property type="entry name" value="Methyltransf_31"/>
    <property type="match status" value="1"/>
</dbReference>
<dbReference type="Gene3D" id="3.40.50.150">
    <property type="entry name" value="Vaccinia Virus protein VP39"/>
    <property type="match status" value="1"/>
</dbReference>
<dbReference type="RefSeq" id="WP_038184687.1">
    <property type="nucleotide sequence ID" value="NZ_ASQA01000018.1"/>
</dbReference>
<keyword evidence="3" id="KW-1185">Reference proteome</keyword>
<proteinExistence type="predicted"/>
<organism evidence="2 3">
    <name type="scientific">Viridibacillus arenosi FSL R5-213</name>
    <dbReference type="NCBI Taxonomy" id="1227360"/>
    <lineage>
        <taxon>Bacteria</taxon>
        <taxon>Bacillati</taxon>
        <taxon>Bacillota</taxon>
        <taxon>Bacilli</taxon>
        <taxon>Bacillales</taxon>
        <taxon>Caryophanaceae</taxon>
        <taxon>Viridibacillus</taxon>
    </lineage>
</organism>
<dbReference type="Proteomes" id="UP000019062">
    <property type="component" value="Unassembled WGS sequence"/>
</dbReference>
<gene>
    <name evidence="2" type="ORF">C176_11259</name>
</gene>
<dbReference type="eggNOG" id="COG2890">
    <property type="taxonomic scope" value="Bacteria"/>
</dbReference>
<dbReference type="GO" id="GO:0016740">
    <property type="term" value="F:transferase activity"/>
    <property type="evidence" value="ECO:0007669"/>
    <property type="project" value="UniProtKB-KW"/>
</dbReference>
<comment type="caution">
    <text evidence="2">The sequence shown here is derived from an EMBL/GenBank/DDBJ whole genome shotgun (WGS) entry which is preliminary data.</text>
</comment>
<feature type="domain" description="Methyltransferase" evidence="1">
    <location>
        <begin position="40"/>
        <end position="167"/>
    </location>
</feature>
<reference evidence="2 3" key="1">
    <citation type="journal article" date="2014" name="BMC Genomics">
        <title>Genomic comparison of sporeforming bacilli isolated from milk.</title>
        <authorList>
            <person name="Moreno Switt A.I."/>
            <person name="Andrus A.D."/>
            <person name="Ranieri M.L."/>
            <person name="Orsi R.H."/>
            <person name="Ivy R."/>
            <person name="den Bakker H.C."/>
            <person name="Martin N.H."/>
            <person name="Wiedmann M."/>
            <person name="Boor K.J."/>
        </authorList>
    </citation>
    <scope>NUCLEOTIDE SEQUENCE [LARGE SCALE GENOMIC DNA]</scope>
    <source>
        <strain evidence="2 3">FSL R5-213</strain>
    </source>
</reference>
<keyword evidence="2" id="KW-0808">Transferase</keyword>
<evidence type="ECO:0000313" key="3">
    <source>
        <dbReference type="Proteomes" id="UP000019062"/>
    </source>
</evidence>
<evidence type="ECO:0000313" key="2">
    <source>
        <dbReference type="EMBL" id="ETT85271.1"/>
    </source>
</evidence>
<protein>
    <submittedName>
        <fullName evidence="2">N-methyl-transferase-related protein</fullName>
    </submittedName>
</protein>
<dbReference type="EMBL" id="ASQA01000018">
    <property type="protein sequence ID" value="ETT85271.1"/>
    <property type="molecule type" value="Genomic_DNA"/>
</dbReference>
<evidence type="ECO:0000259" key="1">
    <source>
        <dbReference type="Pfam" id="PF13847"/>
    </source>
</evidence>
<accession>W4EZL4</accession>
<sequence length="251" mass="29274">MNKNEQFYDKQYEWMTQIFDAKVDAYHQELVELVEKKGLKRNLNILELGSGNGEFAVAAAMHEHHVSTVEIIPHAISKMFELAEENNVTRRIKAHQGSFYTISLADKFDAICYWDGFGVGTDADQQLLLHNIDYWLKPDGTVFIDVYAPAYWAKTAGQFMELSQTVCRQYDFDIETNRMLDNWWLTDNSDEKRQQSLRCYEVADFEKMLVNTSLAIEEIIPGGKMDYDSWIFHQQVPIEEAMIYTVILREK</sequence>